<protein>
    <submittedName>
        <fullName evidence="1">Uncharacterized protein</fullName>
    </submittedName>
</protein>
<dbReference type="OrthoDB" id="8194903at2759"/>
<evidence type="ECO:0000313" key="1">
    <source>
        <dbReference type="EMBL" id="KAH9374918.1"/>
    </source>
</evidence>
<comment type="caution">
    <text evidence="1">The sequence shown here is derived from an EMBL/GenBank/DDBJ whole genome shotgun (WGS) entry which is preliminary data.</text>
</comment>
<dbReference type="Proteomes" id="UP000821853">
    <property type="component" value="Chromosome 5"/>
</dbReference>
<name>A0A9J6G968_HAELO</name>
<organism evidence="1 2">
    <name type="scientific">Haemaphysalis longicornis</name>
    <name type="common">Bush tick</name>
    <dbReference type="NCBI Taxonomy" id="44386"/>
    <lineage>
        <taxon>Eukaryota</taxon>
        <taxon>Metazoa</taxon>
        <taxon>Ecdysozoa</taxon>
        <taxon>Arthropoda</taxon>
        <taxon>Chelicerata</taxon>
        <taxon>Arachnida</taxon>
        <taxon>Acari</taxon>
        <taxon>Parasitiformes</taxon>
        <taxon>Ixodida</taxon>
        <taxon>Ixodoidea</taxon>
        <taxon>Ixodidae</taxon>
        <taxon>Haemaphysalinae</taxon>
        <taxon>Haemaphysalis</taxon>
    </lineage>
</organism>
<evidence type="ECO:0000313" key="2">
    <source>
        <dbReference type="Proteomes" id="UP000821853"/>
    </source>
</evidence>
<reference evidence="1 2" key="1">
    <citation type="journal article" date="2020" name="Cell">
        <title>Large-Scale Comparative Analyses of Tick Genomes Elucidate Their Genetic Diversity and Vector Capacities.</title>
        <authorList>
            <consortium name="Tick Genome and Microbiome Consortium (TIGMIC)"/>
            <person name="Jia N."/>
            <person name="Wang J."/>
            <person name="Shi W."/>
            <person name="Du L."/>
            <person name="Sun Y."/>
            <person name="Zhan W."/>
            <person name="Jiang J.F."/>
            <person name="Wang Q."/>
            <person name="Zhang B."/>
            <person name="Ji P."/>
            <person name="Bell-Sakyi L."/>
            <person name="Cui X.M."/>
            <person name="Yuan T.T."/>
            <person name="Jiang B.G."/>
            <person name="Yang W.F."/>
            <person name="Lam T.T."/>
            <person name="Chang Q.C."/>
            <person name="Ding S.J."/>
            <person name="Wang X.J."/>
            <person name="Zhu J.G."/>
            <person name="Ruan X.D."/>
            <person name="Zhao L."/>
            <person name="Wei J.T."/>
            <person name="Ye R.Z."/>
            <person name="Que T.C."/>
            <person name="Du C.H."/>
            <person name="Zhou Y.H."/>
            <person name="Cheng J.X."/>
            <person name="Dai P.F."/>
            <person name="Guo W.B."/>
            <person name="Han X.H."/>
            <person name="Huang E.J."/>
            <person name="Li L.F."/>
            <person name="Wei W."/>
            <person name="Gao Y.C."/>
            <person name="Liu J.Z."/>
            <person name="Shao H.Z."/>
            <person name="Wang X."/>
            <person name="Wang C.C."/>
            <person name="Yang T.C."/>
            <person name="Huo Q.B."/>
            <person name="Li W."/>
            <person name="Chen H.Y."/>
            <person name="Chen S.E."/>
            <person name="Zhou L.G."/>
            <person name="Ni X.B."/>
            <person name="Tian J.H."/>
            <person name="Sheng Y."/>
            <person name="Liu T."/>
            <person name="Pan Y.S."/>
            <person name="Xia L.Y."/>
            <person name="Li J."/>
            <person name="Zhao F."/>
            <person name="Cao W.C."/>
        </authorList>
    </citation>
    <scope>NUCLEOTIDE SEQUENCE [LARGE SCALE GENOMIC DNA]</scope>
    <source>
        <strain evidence="1">HaeL-2018</strain>
    </source>
</reference>
<dbReference type="AlphaFoldDB" id="A0A9J6G968"/>
<dbReference type="EMBL" id="JABSTR010000007">
    <property type="protein sequence ID" value="KAH9374918.1"/>
    <property type="molecule type" value="Genomic_DNA"/>
</dbReference>
<gene>
    <name evidence="1" type="ORF">HPB48_019407</name>
</gene>
<dbReference type="VEuPathDB" id="VectorBase:HLOH_051204"/>
<proteinExistence type="predicted"/>
<accession>A0A9J6G968</accession>
<sequence>MNVYLGDAQCSGCNHSETVKMQRDRGSFFVMLTLEKQVTLLIRKPNAEIHKNLEKLHQPASNITPITLNVMQD</sequence>
<keyword evidence="2" id="KW-1185">Reference proteome</keyword>